<dbReference type="CDD" id="cd06813">
    <property type="entry name" value="PLPDE_III_DSD_D-TA_like_2"/>
    <property type="match status" value="1"/>
</dbReference>
<dbReference type="InterPro" id="IPR051466">
    <property type="entry name" value="D-amino_acid_metab_enzyme"/>
</dbReference>
<accession>A0A5D0XPJ8</accession>
<comment type="caution">
    <text evidence="3">The sequence shown here is derived from an EMBL/GenBank/DDBJ whole genome shotgun (WGS) entry which is preliminary data.</text>
</comment>
<dbReference type="PANTHER" id="PTHR28004:SF2">
    <property type="entry name" value="D-SERINE DEHYDRATASE"/>
    <property type="match status" value="1"/>
</dbReference>
<dbReference type="Gene3D" id="3.20.20.10">
    <property type="entry name" value="Alanine racemase"/>
    <property type="match status" value="1"/>
</dbReference>
<feature type="domain" description="Alanine racemase N-terminal" evidence="2">
    <location>
        <begin position="76"/>
        <end position="251"/>
    </location>
</feature>
<dbReference type="OrthoDB" id="2445260at2"/>
<sequence>MLALRRPTSYTAGTGTTAPPVAPDPARDQEEHGVTLRDLLSSAPDDSTADRRRLSEPWAAWNAATAAEEPPFGALDVRALRANAADLVRRADGKPVRLASKSIRVRSIIEALLDVPGFAGVLAFTLTEALWLARTSPDVVVGYPTADRQAIADLARSEQAAASVTLMVDSVEHLDLIDAVASPASRLPIRICLDLDASWQGPAPFGRLGVWRSPLHTPAQVRALAEEVQRRPGFTLVGLMAYEAQVAGVADRVPGRFATNAAVSWFQQRSQVELAERRGEAVAQVSALADLEFVNGGGTGSVETTAADPAVTEIAAGSGLFAGHYFDAYSAFSPLPATGFALSVVRKPRADRATVLGGGWVASGPPGVDRLPLVAYPAGLRMVPREMAGEVQTPLVGGSARRLSVGDRVWFRHAKSGELSERVNEFVLIEDDRIVDRLPTYRGEGKAFL</sequence>
<proteinExistence type="predicted"/>
<dbReference type="InterPro" id="IPR029066">
    <property type="entry name" value="PLP-binding_barrel"/>
</dbReference>
<gene>
    <name evidence="3" type="ORF">FQ377_09395</name>
</gene>
<dbReference type="SUPFAM" id="SSF51419">
    <property type="entry name" value="PLP-binding barrel"/>
    <property type="match status" value="1"/>
</dbReference>
<protein>
    <submittedName>
        <fullName evidence="3">Amino acid deaminase/aldolase</fullName>
    </submittedName>
</protein>
<feature type="region of interest" description="Disordered" evidence="1">
    <location>
        <begin position="1"/>
        <end position="32"/>
    </location>
</feature>
<evidence type="ECO:0000313" key="4">
    <source>
        <dbReference type="Proteomes" id="UP000323410"/>
    </source>
</evidence>
<dbReference type="Proteomes" id="UP000323410">
    <property type="component" value="Unassembled WGS sequence"/>
</dbReference>
<dbReference type="PANTHER" id="PTHR28004">
    <property type="entry name" value="ZGC:162816-RELATED"/>
    <property type="match status" value="1"/>
</dbReference>
<dbReference type="GO" id="GO:0008721">
    <property type="term" value="F:D-serine ammonia-lyase activity"/>
    <property type="evidence" value="ECO:0007669"/>
    <property type="project" value="TreeGrafter"/>
</dbReference>
<dbReference type="Pfam" id="PF01168">
    <property type="entry name" value="Ala_racemase_N"/>
    <property type="match status" value="1"/>
</dbReference>
<evidence type="ECO:0000259" key="2">
    <source>
        <dbReference type="Pfam" id="PF01168"/>
    </source>
</evidence>
<evidence type="ECO:0000256" key="1">
    <source>
        <dbReference type="SAM" id="MobiDB-lite"/>
    </source>
</evidence>
<organism evidence="3 4">
    <name type="scientific">Arthrobacter echini</name>
    <dbReference type="NCBI Taxonomy" id="1529066"/>
    <lineage>
        <taxon>Bacteria</taxon>
        <taxon>Bacillati</taxon>
        <taxon>Actinomycetota</taxon>
        <taxon>Actinomycetes</taxon>
        <taxon>Micrococcales</taxon>
        <taxon>Micrococcaceae</taxon>
        <taxon>Arthrobacter</taxon>
    </lineage>
</organism>
<name>A0A5D0XPJ8_9MICC</name>
<dbReference type="AlphaFoldDB" id="A0A5D0XPJ8"/>
<dbReference type="GO" id="GO:0036088">
    <property type="term" value="P:D-serine catabolic process"/>
    <property type="evidence" value="ECO:0007669"/>
    <property type="project" value="TreeGrafter"/>
</dbReference>
<keyword evidence="4" id="KW-1185">Reference proteome</keyword>
<dbReference type="InterPro" id="IPR001608">
    <property type="entry name" value="Ala_racemase_N"/>
</dbReference>
<reference evidence="3 4" key="1">
    <citation type="submission" date="2019-08" db="EMBL/GenBank/DDBJ databases">
        <title>Genone of Arthrobacter echini P9.</title>
        <authorList>
            <person name="Bowman J.P."/>
        </authorList>
    </citation>
    <scope>NUCLEOTIDE SEQUENCE [LARGE SCALE GENOMIC DNA]</scope>
    <source>
        <strain evidence="3 4">P9</strain>
    </source>
</reference>
<dbReference type="EMBL" id="VSLD01000004">
    <property type="protein sequence ID" value="TYC98534.1"/>
    <property type="molecule type" value="Genomic_DNA"/>
</dbReference>
<evidence type="ECO:0000313" key="3">
    <source>
        <dbReference type="EMBL" id="TYC98534.1"/>
    </source>
</evidence>